<feature type="compositionally biased region" description="Low complexity" evidence="1">
    <location>
        <begin position="7"/>
        <end position="25"/>
    </location>
</feature>
<protein>
    <submittedName>
        <fullName evidence="2">Uncharacterized protein</fullName>
    </submittedName>
</protein>
<feature type="region of interest" description="Disordered" evidence="1">
    <location>
        <begin position="1"/>
        <end position="47"/>
    </location>
</feature>
<accession>A0A8S5PPZ2</accession>
<organism evidence="2">
    <name type="scientific">Myoviridae sp. ctwwN25</name>
    <dbReference type="NCBI Taxonomy" id="2825209"/>
    <lineage>
        <taxon>Viruses</taxon>
        <taxon>Duplodnaviria</taxon>
        <taxon>Heunggongvirae</taxon>
        <taxon>Uroviricota</taxon>
        <taxon>Caudoviricetes</taxon>
    </lineage>
</organism>
<dbReference type="EMBL" id="BK015472">
    <property type="protein sequence ID" value="DAE08597.1"/>
    <property type="molecule type" value="Genomic_DNA"/>
</dbReference>
<reference evidence="2" key="1">
    <citation type="journal article" date="2021" name="Proc. Natl. Acad. Sci. U.S.A.">
        <title>A Catalog of Tens of Thousands of Viruses from Human Metagenomes Reveals Hidden Associations with Chronic Diseases.</title>
        <authorList>
            <person name="Tisza M.J."/>
            <person name="Buck C.B."/>
        </authorList>
    </citation>
    <scope>NUCLEOTIDE SEQUENCE</scope>
    <source>
        <strain evidence="2">CtwwN25</strain>
    </source>
</reference>
<evidence type="ECO:0000313" key="2">
    <source>
        <dbReference type="EMBL" id="DAE08597.1"/>
    </source>
</evidence>
<name>A0A8S5PPZ2_9CAUD</name>
<proteinExistence type="predicted"/>
<evidence type="ECO:0000256" key="1">
    <source>
        <dbReference type="SAM" id="MobiDB-lite"/>
    </source>
</evidence>
<sequence length="171" mass="19536">MNDRRNNNNNRRVGYNNNYNGGYNRNNDKEPKKDWRKRTTHQPNGLPKNLRVEIPVSCYGITKNGKEYDGTSFIDLMEDLQNNSTFSKISIPVYMPASYVNDNPEAKWNTIIGYIKEFSETGDATIVVYAKSIKVFQKIADPIIVPRVAIKDGVCTCIIGLDIIDRNDIKK</sequence>